<proteinExistence type="predicted"/>
<gene>
    <name evidence="2" type="ORF">AOQ72_04125</name>
</gene>
<sequence>MAAAAAVVAAGVAIGIALQHTMDDADKLSKTSAKLGVPIEQLSALAYAADLSDVSFEALSKSVGKLSKNMTEAAAKPTGDAANAFRALGISVTDSNGRLKSTDEVLGEVADKFSGLKDGAGKTAVAMALFGKTGADLTPLLNDGRDGLSEMKEEAEKFGLILDAKTGKAAEAFNDNITRLKAAWTGLVTQSMSQVLPSMVAIANAMVESVKNSGFLSSALTAVSTAMKALVTSGVIVGAVFKSLAEYISTVSSAISLMLKGEFTAAFEKVNGGVAGIEETARTTFGIVDNLWRGAQTGAEAAAASPDKASKGQKDFNFSAMGGKNAVDQFIASQSKSLEGMRAEVATYGLLPGAMEAMKLQLQAESIARAMRSRCSSIC</sequence>
<name>A0A0R3BPA7_9BRAD</name>
<evidence type="ECO:0000259" key="1">
    <source>
        <dbReference type="Pfam" id="PF10145"/>
    </source>
</evidence>
<feature type="domain" description="Phage tail tape measure protein" evidence="1">
    <location>
        <begin position="27"/>
        <end position="131"/>
    </location>
</feature>
<dbReference type="Pfam" id="PF10145">
    <property type="entry name" value="PhageMin_Tail"/>
    <property type="match status" value="1"/>
</dbReference>
<accession>A0A0R3BPA7</accession>
<reference evidence="2 3" key="1">
    <citation type="submission" date="2015-09" db="EMBL/GenBank/DDBJ databases">
        <title>Draft Genome Sequence of the Strain BR 3267 (Bradyrhizobium yuanmingense) recommended as inoculant for cowpea in Brazil.</title>
        <authorList>
            <person name="Simoes-Araujo J.L."/>
            <person name="Zilli J.E."/>
        </authorList>
    </citation>
    <scope>NUCLEOTIDE SEQUENCE [LARGE SCALE GENOMIC DNA]</scope>
    <source>
        <strain evidence="2 3">BR3267</strain>
    </source>
</reference>
<protein>
    <recommendedName>
        <fullName evidence="1">Phage tail tape measure protein domain-containing protein</fullName>
    </recommendedName>
</protein>
<organism evidence="2 3">
    <name type="scientific">Bradyrhizobium yuanmingense</name>
    <dbReference type="NCBI Taxonomy" id="108015"/>
    <lineage>
        <taxon>Bacteria</taxon>
        <taxon>Pseudomonadati</taxon>
        <taxon>Pseudomonadota</taxon>
        <taxon>Alphaproteobacteria</taxon>
        <taxon>Hyphomicrobiales</taxon>
        <taxon>Nitrobacteraceae</taxon>
        <taxon>Bradyrhizobium</taxon>
    </lineage>
</organism>
<dbReference type="AlphaFoldDB" id="A0A0R3BPA7"/>
<dbReference type="NCBIfam" id="TIGR01760">
    <property type="entry name" value="tape_meas_TP901"/>
    <property type="match status" value="1"/>
</dbReference>
<evidence type="ECO:0000313" key="2">
    <source>
        <dbReference type="EMBL" id="KRP85837.1"/>
    </source>
</evidence>
<dbReference type="Proteomes" id="UP000051380">
    <property type="component" value="Unassembled WGS sequence"/>
</dbReference>
<dbReference type="InterPro" id="IPR010090">
    <property type="entry name" value="Phage_tape_meas"/>
</dbReference>
<evidence type="ECO:0000313" key="3">
    <source>
        <dbReference type="Proteomes" id="UP000051380"/>
    </source>
</evidence>
<dbReference type="EMBL" id="LJYF01000051">
    <property type="protein sequence ID" value="KRP85837.1"/>
    <property type="molecule type" value="Genomic_DNA"/>
</dbReference>
<comment type="caution">
    <text evidence="2">The sequence shown here is derived from an EMBL/GenBank/DDBJ whole genome shotgun (WGS) entry which is preliminary data.</text>
</comment>